<organism evidence="1 2">
    <name type="scientific">Chitinophaga eiseniae</name>
    <dbReference type="NCBI Taxonomy" id="634771"/>
    <lineage>
        <taxon>Bacteria</taxon>
        <taxon>Pseudomonadati</taxon>
        <taxon>Bacteroidota</taxon>
        <taxon>Chitinophagia</taxon>
        <taxon>Chitinophagales</taxon>
        <taxon>Chitinophagaceae</taxon>
        <taxon>Chitinophaga</taxon>
    </lineage>
</organism>
<dbReference type="Proteomes" id="UP000552864">
    <property type="component" value="Unassembled WGS sequence"/>
</dbReference>
<dbReference type="EMBL" id="JABAHZ010000003">
    <property type="protein sequence ID" value="NLR80204.1"/>
    <property type="molecule type" value="Genomic_DNA"/>
</dbReference>
<name>A0A847SJ76_9BACT</name>
<sequence>MQDEKFHYSKVEVATVPLSGTLPMDIYFNSKKVADSLGADVSFSFMTPGGITAKLAVYKAGTDTLIVDTLITTPLSGAVAFRIGYSEELGLRGFLGGPVSISTDSCRFQLFNNFPEVLQPDGVNIDAHLCYYDMTSGEQVETGIVFHGFTKKKLHPDVVTVPIKDATGAYIQYTFKFRNIATGEFLKDEFNNELLGAGLSSYEGKYGIIATAARFSRGRYTFAASFIAL</sequence>
<reference evidence="1 2" key="1">
    <citation type="submission" date="2020-04" db="EMBL/GenBank/DDBJ databases">
        <authorList>
            <person name="Yin C."/>
        </authorList>
    </citation>
    <scope>NUCLEOTIDE SEQUENCE [LARGE SCALE GENOMIC DNA]</scope>
    <source>
        <strain evidence="1 2">Ak56</strain>
    </source>
</reference>
<comment type="caution">
    <text evidence="1">The sequence shown here is derived from an EMBL/GenBank/DDBJ whole genome shotgun (WGS) entry which is preliminary data.</text>
</comment>
<evidence type="ECO:0000313" key="1">
    <source>
        <dbReference type="EMBL" id="NLR80204.1"/>
    </source>
</evidence>
<accession>A0A847SJ76</accession>
<evidence type="ECO:0000313" key="2">
    <source>
        <dbReference type="Proteomes" id="UP000552864"/>
    </source>
</evidence>
<proteinExistence type="predicted"/>
<dbReference type="AlphaFoldDB" id="A0A847SJ76"/>
<keyword evidence="2" id="KW-1185">Reference proteome</keyword>
<protein>
    <submittedName>
        <fullName evidence="1">Uncharacterized protein</fullName>
    </submittedName>
</protein>
<gene>
    <name evidence="1" type="ORF">HGH91_16355</name>
</gene>
<dbReference type="RefSeq" id="WP_168739872.1">
    <property type="nucleotide sequence ID" value="NZ_JABAHZ010000003.1"/>
</dbReference>